<keyword evidence="14" id="KW-1185">Reference proteome</keyword>
<name>A0ABS4IIN0_9BACI</name>
<keyword evidence="5" id="KW-0479">Metal-binding</keyword>
<keyword evidence="8" id="KW-0460">Magnesium</keyword>
<dbReference type="InterPro" id="IPR047127">
    <property type="entry name" value="MutT-like"/>
</dbReference>
<dbReference type="Proteomes" id="UP001519345">
    <property type="component" value="Unassembled WGS sequence"/>
</dbReference>
<comment type="catalytic activity">
    <reaction evidence="10">
        <text>8-oxo-dGTP + H2O = 8-oxo-dGMP + diphosphate + H(+)</text>
        <dbReference type="Rhea" id="RHEA:31575"/>
        <dbReference type="ChEBI" id="CHEBI:15377"/>
        <dbReference type="ChEBI" id="CHEBI:15378"/>
        <dbReference type="ChEBI" id="CHEBI:33019"/>
        <dbReference type="ChEBI" id="CHEBI:63224"/>
        <dbReference type="ChEBI" id="CHEBI:77896"/>
        <dbReference type="EC" id="3.6.1.55"/>
    </reaction>
</comment>
<evidence type="ECO:0000256" key="4">
    <source>
        <dbReference type="ARBA" id="ARBA00022705"/>
    </source>
</evidence>
<evidence type="ECO:0000256" key="2">
    <source>
        <dbReference type="ARBA" id="ARBA00005582"/>
    </source>
</evidence>
<dbReference type="InterPro" id="IPR015797">
    <property type="entry name" value="NUDIX_hydrolase-like_dom_sf"/>
</dbReference>
<keyword evidence="6" id="KW-0227">DNA damage</keyword>
<evidence type="ECO:0000256" key="6">
    <source>
        <dbReference type="ARBA" id="ARBA00022763"/>
    </source>
</evidence>
<evidence type="ECO:0000256" key="11">
    <source>
        <dbReference type="ARBA" id="ARBA00038905"/>
    </source>
</evidence>
<keyword evidence="3" id="KW-0515">Mutator protein</keyword>
<protein>
    <recommendedName>
        <fullName evidence="11">8-oxo-dGTP diphosphatase</fullName>
        <ecNumber evidence="11">3.6.1.55</ecNumber>
    </recommendedName>
</protein>
<gene>
    <name evidence="13" type="ORF">J2Z83_002324</name>
</gene>
<dbReference type="GO" id="GO:0035539">
    <property type="term" value="F:8-oxo-7,8-dihydrodeoxyguanosine triphosphate pyrophosphatase activity"/>
    <property type="evidence" value="ECO:0007669"/>
    <property type="project" value="UniProtKB-EC"/>
</dbReference>
<keyword evidence="7 13" id="KW-0378">Hydrolase</keyword>
<organism evidence="13 14">
    <name type="scientific">Virgibacillus natechei</name>
    <dbReference type="NCBI Taxonomy" id="1216297"/>
    <lineage>
        <taxon>Bacteria</taxon>
        <taxon>Bacillati</taxon>
        <taxon>Bacillota</taxon>
        <taxon>Bacilli</taxon>
        <taxon>Bacillales</taxon>
        <taxon>Bacillaceae</taxon>
        <taxon>Virgibacillus</taxon>
    </lineage>
</organism>
<feature type="domain" description="Nudix hydrolase" evidence="12">
    <location>
        <begin position="3"/>
        <end position="127"/>
    </location>
</feature>
<comment type="similarity">
    <text evidence="2">Belongs to the Nudix hydrolase family.</text>
</comment>
<reference evidence="13 14" key="1">
    <citation type="submission" date="2021-03" db="EMBL/GenBank/DDBJ databases">
        <title>Genomic Encyclopedia of Type Strains, Phase IV (KMG-IV): sequencing the most valuable type-strain genomes for metagenomic binning, comparative biology and taxonomic classification.</title>
        <authorList>
            <person name="Goeker M."/>
        </authorList>
    </citation>
    <scope>NUCLEOTIDE SEQUENCE [LARGE SCALE GENOMIC DNA]</scope>
    <source>
        <strain evidence="13 14">DSM 25609</strain>
    </source>
</reference>
<evidence type="ECO:0000259" key="12">
    <source>
        <dbReference type="PROSITE" id="PS51462"/>
    </source>
</evidence>
<comment type="caution">
    <text evidence="13">The sequence shown here is derived from an EMBL/GenBank/DDBJ whole genome shotgun (WGS) entry which is preliminary data.</text>
</comment>
<dbReference type="Gene3D" id="3.90.79.10">
    <property type="entry name" value="Nucleoside Triphosphate Pyrophosphohydrolase"/>
    <property type="match status" value="1"/>
</dbReference>
<dbReference type="SUPFAM" id="SSF55811">
    <property type="entry name" value="Nudix"/>
    <property type="match status" value="1"/>
</dbReference>
<comment type="cofactor">
    <cofactor evidence="1">
        <name>Mg(2+)</name>
        <dbReference type="ChEBI" id="CHEBI:18420"/>
    </cofactor>
</comment>
<evidence type="ECO:0000313" key="13">
    <source>
        <dbReference type="EMBL" id="MBP1970206.1"/>
    </source>
</evidence>
<evidence type="ECO:0000313" key="14">
    <source>
        <dbReference type="Proteomes" id="UP001519345"/>
    </source>
</evidence>
<dbReference type="Pfam" id="PF00293">
    <property type="entry name" value="NUDIX"/>
    <property type="match status" value="1"/>
</dbReference>
<dbReference type="RefSeq" id="WP_209463348.1">
    <property type="nucleotide sequence ID" value="NZ_CP110224.1"/>
</dbReference>
<evidence type="ECO:0000256" key="10">
    <source>
        <dbReference type="ARBA" id="ARBA00035861"/>
    </source>
</evidence>
<dbReference type="PANTHER" id="PTHR47707">
    <property type="entry name" value="8-OXO-DGTP DIPHOSPHATASE"/>
    <property type="match status" value="1"/>
</dbReference>
<dbReference type="InterPro" id="IPR000086">
    <property type="entry name" value="NUDIX_hydrolase_dom"/>
</dbReference>
<keyword evidence="9" id="KW-0234">DNA repair</keyword>
<evidence type="ECO:0000256" key="3">
    <source>
        <dbReference type="ARBA" id="ARBA00022457"/>
    </source>
</evidence>
<evidence type="ECO:0000256" key="8">
    <source>
        <dbReference type="ARBA" id="ARBA00022842"/>
    </source>
</evidence>
<dbReference type="EC" id="3.6.1.55" evidence="11"/>
<proteinExistence type="inferred from homology"/>
<accession>A0ABS4IIN0</accession>
<keyword evidence="4" id="KW-0235">DNA replication</keyword>
<evidence type="ECO:0000256" key="5">
    <source>
        <dbReference type="ARBA" id="ARBA00022723"/>
    </source>
</evidence>
<evidence type="ECO:0000256" key="7">
    <source>
        <dbReference type="ARBA" id="ARBA00022801"/>
    </source>
</evidence>
<dbReference type="CDD" id="cd03425">
    <property type="entry name" value="NUDIX_MutT_NudA_like"/>
    <property type="match status" value="1"/>
</dbReference>
<dbReference type="EMBL" id="JAGGKX010000011">
    <property type="protein sequence ID" value="MBP1970206.1"/>
    <property type="molecule type" value="Genomic_DNA"/>
</dbReference>
<evidence type="ECO:0000256" key="1">
    <source>
        <dbReference type="ARBA" id="ARBA00001946"/>
    </source>
</evidence>
<evidence type="ECO:0000256" key="9">
    <source>
        <dbReference type="ARBA" id="ARBA00023204"/>
    </source>
</evidence>
<sequence length="132" mass="15068">MKKDIHVVGAVIIENNKILCAQRGQTKTLAYKWEFPGGKIEKEETAKDALKREVSEEMHCKIEVGEQVEYTVYEYDFGVVHLTTYYCTLIEGEPILTEHKEIKWLPPSELSTLDWAPADIPAIEKLSTDLIS</sequence>
<dbReference type="PROSITE" id="PS51462">
    <property type="entry name" value="NUDIX"/>
    <property type="match status" value="1"/>
</dbReference>
<dbReference type="PANTHER" id="PTHR47707:SF1">
    <property type="entry name" value="NUDIX HYDROLASE FAMILY PROTEIN"/>
    <property type="match status" value="1"/>
</dbReference>